<name>A0A6A3E9Q7_9STRA</name>
<dbReference type="AlphaFoldDB" id="A0A6A3E9Q7"/>
<accession>A0A6A3E9Q7</accession>
<dbReference type="EMBL" id="QXGC01001307">
    <property type="protein sequence ID" value="KAE9205946.1"/>
    <property type="molecule type" value="Genomic_DNA"/>
</dbReference>
<proteinExistence type="predicted"/>
<dbReference type="EMBL" id="QXFX01001389">
    <property type="protein sequence ID" value="KAE9091114.1"/>
    <property type="molecule type" value="Genomic_DNA"/>
</dbReference>
<reference evidence="10 11" key="1">
    <citation type="submission" date="2018-08" db="EMBL/GenBank/DDBJ databases">
        <title>Genomic investigation of the strawberry pathogen Phytophthora fragariae indicates pathogenicity is determined by transcriptional variation in three key races.</title>
        <authorList>
            <person name="Adams T.M."/>
            <person name="Armitage A.D."/>
            <person name="Sobczyk M.K."/>
            <person name="Bates H.J."/>
            <person name="Dunwell J.M."/>
            <person name="Nellist C.F."/>
            <person name="Harrison R.J."/>
        </authorList>
    </citation>
    <scope>NUCLEOTIDE SEQUENCE [LARGE SCALE GENOMIC DNA]</scope>
    <source>
        <strain evidence="9 12">A4</strain>
        <strain evidence="8 13">BC-1</strain>
        <strain evidence="7 17">BC-23</strain>
        <strain evidence="6 11">NOV-27</strain>
        <strain evidence="5 14">NOV-5</strain>
        <strain evidence="4 15">NOV-71</strain>
        <strain evidence="1 10">NOV-9</strain>
        <strain evidence="3 18">ONT-3</strain>
        <strain evidence="2 16">SCRP245</strain>
    </source>
</reference>
<dbReference type="Proteomes" id="UP000460718">
    <property type="component" value="Unassembled WGS sequence"/>
</dbReference>
<dbReference type="Proteomes" id="UP000440732">
    <property type="component" value="Unassembled WGS sequence"/>
</dbReference>
<evidence type="ECO:0000313" key="3">
    <source>
        <dbReference type="EMBL" id="KAE9091114.1"/>
    </source>
</evidence>
<evidence type="ECO:0000313" key="13">
    <source>
        <dbReference type="Proteomes" id="UP000440367"/>
    </source>
</evidence>
<evidence type="ECO:0000313" key="12">
    <source>
        <dbReference type="Proteomes" id="UP000437068"/>
    </source>
</evidence>
<dbReference type="EMBL" id="QXGB01001121">
    <property type="protein sequence ID" value="KAE9196624.1"/>
    <property type="molecule type" value="Genomic_DNA"/>
</dbReference>
<evidence type="ECO:0000313" key="16">
    <source>
        <dbReference type="Proteomes" id="UP000460718"/>
    </source>
</evidence>
<evidence type="ECO:0000313" key="6">
    <source>
        <dbReference type="EMBL" id="KAE9196624.1"/>
    </source>
</evidence>
<evidence type="ECO:0000313" key="9">
    <source>
        <dbReference type="EMBL" id="KAE9298197.1"/>
    </source>
</evidence>
<sequence length="75" mass="8058">MARDPHLAESALHLVHSSFSPVLKYGTARPAQTNNGGENNERPRASVKVTKISCVSIHFLCGHAASSCVACPSWR</sequence>
<dbReference type="EMBL" id="QXGA01001051">
    <property type="protein sequence ID" value="KAE9130619.1"/>
    <property type="molecule type" value="Genomic_DNA"/>
</dbReference>
<evidence type="ECO:0000313" key="4">
    <source>
        <dbReference type="EMBL" id="KAE9092191.1"/>
    </source>
</evidence>
<evidence type="ECO:0000313" key="5">
    <source>
        <dbReference type="EMBL" id="KAE9130619.1"/>
    </source>
</evidence>
<protein>
    <submittedName>
        <fullName evidence="1">Uncharacterized protein</fullName>
    </submittedName>
</protein>
<dbReference type="Proteomes" id="UP000476176">
    <property type="component" value="Unassembled WGS sequence"/>
</dbReference>
<organism evidence="1 10">
    <name type="scientific">Phytophthora fragariae</name>
    <dbReference type="NCBI Taxonomy" id="53985"/>
    <lineage>
        <taxon>Eukaryota</taxon>
        <taxon>Sar</taxon>
        <taxon>Stramenopiles</taxon>
        <taxon>Oomycota</taxon>
        <taxon>Peronosporomycetes</taxon>
        <taxon>Peronosporales</taxon>
        <taxon>Peronosporaceae</taxon>
        <taxon>Phytophthora</taxon>
    </lineage>
</organism>
<evidence type="ECO:0000313" key="2">
    <source>
        <dbReference type="EMBL" id="KAE8996913.1"/>
    </source>
</evidence>
<dbReference type="EMBL" id="QXFW01001082">
    <property type="protein sequence ID" value="KAE8996913.1"/>
    <property type="molecule type" value="Genomic_DNA"/>
</dbReference>
<evidence type="ECO:0000313" key="14">
    <source>
        <dbReference type="Proteomes" id="UP000440732"/>
    </source>
</evidence>
<dbReference type="Proteomes" id="UP000429523">
    <property type="component" value="Unassembled WGS sequence"/>
</dbReference>
<dbReference type="Proteomes" id="UP000433483">
    <property type="component" value="Unassembled WGS sequence"/>
</dbReference>
<dbReference type="EMBL" id="QXGF01001379">
    <property type="protein sequence ID" value="KAE8930444.1"/>
    <property type="molecule type" value="Genomic_DNA"/>
</dbReference>
<evidence type="ECO:0000313" key="10">
    <source>
        <dbReference type="Proteomes" id="UP000429523"/>
    </source>
</evidence>
<evidence type="ECO:0000313" key="18">
    <source>
        <dbReference type="Proteomes" id="UP000488956"/>
    </source>
</evidence>
<dbReference type="EMBL" id="QXGE01001077">
    <property type="protein sequence ID" value="KAE9298197.1"/>
    <property type="molecule type" value="Genomic_DNA"/>
</dbReference>
<evidence type="ECO:0000313" key="8">
    <source>
        <dbReference type="EMBL" id="KAE9208364.1"/>
    </source>
</evidence>
<dbReference type="EMBL" id="QXGD01001343">
    <property type="protein sequence ID" value="KAE9208364.1"/>
    <property type="molecule type" value="Genomic_DNA"/>
</dbReference>
<evidence type="ECO:0000313" key="11">
    <source>
        <dbReference type="Proteomes" id="UP000433483"/>
    </source>
</evidence>
<keyword evidence="11" id="KW-1185">Reference proteome</keyword>
<dbReference type="Proteomes" id="UP000440367">
    <property type="component" value="Unassembled WGS sequence"/>
</dbReference>
<evidence type="ECO:0000313" key="17">
    <source>
        <dbReference type="Proteomes" id="UP000476176"/>
    </source>
</evidence>
<dbReference type="Proteomes" id="UP000441208">
    <property type="component" value="Unassembled WGS sequence"/>
</dbReference>
<evidence type="ECO:0000313" key="1">
    <source>
        <dbReference type="EMBL" id="KAE8930444.1"/>
    </source>
</evidence>
<evidence type="ECO:0000313" key="7">
    <source>
        <dbReference type="EMBL" id="KAE9205946.1"/>
    </source>
</evidence>
<dbReference type="EMBL" id="QXFZ01001346">
    <property type="protein sequence ID" value="KAE9092191.1"/>
    <property type="molecule type" value="Genomic_DNA"/>
</dbReference>
<comment type="caution">
    <text evidence="1">The sequence shown here is derived from an EMBL/GenBank/DDBJ whole genome shotgun (WGS) entry which is preliminary data.</text>
</comment>
<evidence type="ECO:0000313" key="15">
    <source>
        <dbReference type="Proteomes" id="UP000441208"/>
    </source>
</evidence>
<dbReference type="Proteomes" id="UP000488956">
    <property type="component" value="Unassembled WGS sequence"/>
</dbReference>
<dbReference type="Proteomes" id="UP000437068">
    <property type="component" value="Unassembled WGS sequence"/>
</dbReference>
<gene>
    <name evidence="9" type="ORF">PF001_g16035</name>
    <name evidence="8" type="ORF">PF002_g19415</name>
    <name evidence="7" type="ORF">PF004_g17432</name>
    <name evidence="6" type="ORF">PF005_g16795</name>
    <name evidence="5" type="ORF">PF006_g15713</name>
    <name evidence="4" type="ORF">PF007_g18604</name>
    <name evidence="1" type="ORF">PF009_g19460</name>
    <name evidence="3" type="ORF">PF010_g18309</name>
    <name evidence="2" type="ORF">PF011_g15705</name>
</gene>